<gene>
    <name evidence="3" type="ORF">BSIN_5362</name>
</gene>
<protein>
    <submittedName>
        <fullName evidence="3">Probable lipoprotein transmembrane</fullName>
    </submittedName>
</protein>
<dbReference type="EMBL" id="FXAN01000048">
    <property type="protein sequence ID" value="SMG00011.1"/>
    <property type="molecule type" value="Genomic_DNA"/>
</dbReference>
<dbReference type="AlphaFoldDB" id="A0A238H3W3"/>
<feature type="domain" description="DUF4136" evidence="2">
    <location>
        <begin position="56"/>
        <end position="215"/>
    </location>
</feature>
<feature type="compositionally biased region" description="Low complexity" evidence="1">
    <location>
        <begin position="242"/>
        <end position="257"/>
    </location>
</feature>
<evidence type="ECO:0000313" key="4">
    <source>
        <dbReference type="Proteomes" id="UP000198460"/>
    </source>
</evidence>
<dbReference type="Proteomes" id="UP000198460">
    <property type="component" value="Unassembled WGS sequence"/>
</dbReference>
<proteinExistence type="predicted"/>
<reference evidence="3 4" key="1">
    <citation type="submission" date="2017-04" db="EMBL/GenBank/DDBJ databases">
        <authorList>
            <person name="Afonso C.L."/>
            <person name="Miller P.J."/>
            <person name="Scott M.A."/>
            <person name="Spackman E."/>
            <person name="Goraichik I."/>
            <person name="Dimitrov K.M."/>
            <person name="Suarez D.L."/>
            <person name="Swayne D.E."/>
        </authorList>
    </citation>
    <scope>NUCLEOTIDE SEQUENCE [LARGE SCALE GENOMIC DNA]</scope>
    <source>
        <strain evidence="3">LMG 28154</strain>
    </source>
</reference>
<keyword evidence="3" id="KW-0472">Membrane</keyword>
<accession>A0A238H3W3</accession>
<keyword evidence="3" id="KW-0812">Transmembrane</keyword>
<feature type="region of interest" description="Disordered" evidence="1">
    <location>
        <begin position="232"/>
        <end position="257"/>
    </location>
</feature>
<evidence type="ECO:0000259" key="2">
    <source>
        <dbReference type="Pfam" id="PF13590"/>
    </source>
</evidence>
<dbReference type="InterPro" id="IPR025411">
    <property type="entry name" value="DUF4136"/>
</dbReference>
<dbReference type="Gene3D" id="3.30.160.670">
    <property type="match status" value="1"/>
</dbReference>
<evidence type="ECO:0000313" key="3">
    <source>
        <dbReference type="EMBL" id="SMG00011.1"/>
    </source>
</evidence>
<evidence type="ECO:0000256" key="1">
    <source>
        <dbReference type="SAM" id="MobiDB-lite"/>
    </source>
</evidence>
<keyword evidence="3" id="KW-0449">Lipoprotein</keyword>
<dbReference type="Pfam" id="PF13590">
    <property type="entry name" value="DUF4136"/>
    <property type="match status" value="1"/>
</dbReference>
<organism evidence="3 4">
    <name type="scientific">Burkholderia singularis</name>
    <dbReference type="NCBI Taxonomy" id="1503053"/>
    <lineage>
        <taxon>Bacteria</taxon>
        <taxon>Pseudomonadati</taxon>
        <taxon>Pseudomonadota</taxon>
        <taxon>Betaproteobacteria</taxon>
        <taxon>Burkholderiales</taxon>
        <taxon>Burkholderiaceae</taxon>
        <taxon>Burkholderia</taxon>
        <taxon>pseudomallei group</taxon>
    </lineage>
</organism>
<sequence length="257" mass="27621">MIRSFPSLPGCAAAGVRPSIKRTNMKRYSTARGAIGFAGVTLVLLSGCTSYVTTQVTAFSSWNGNDAARTYAFSRSAEQQNSLEQATYEQLVGNELSAYAFNRVQAKDARYLVGLSYGIKSNWVSVPQPVYYDPWFGPGPYWRGGPWGPYGPWGPFPAGYVNQTYQIFERTLDIRISERATGKEVYNVSARNAGDGASLLQAMPYLARAALADFPLGNGTVRTVRLPVDARGPAAMPSNERAVPAPASASGAAAAVR</sequence>
<name>A0A238H3W3_9BURK</name>